<accession>A0A4R6WR34</accession>
<evidence type="ECO:0000313" key="2">
    <source>
        <dbReference type="Proteomes" id="UP000295783"/>
    </source>
</evidence>
<dbReference type="RefSeq" id="WP_133612100.1">
    <property type="nucleotide sequence ID" value="NZ_SNYW01000006.1"/>
</dbReference>
<evidence type="ECO:0000313" key="1">
    <source>
        <dbReference type="EMBL" id="TDQ84035.1"/>
    </source>
</evidence>
<protein>
    <submittedName>
        <fullName evidence="1">Uncharacterized protein</fullName>
    </submittedName>
</protein>
<dbReference type="Proteomes" id="UP000295783">
    <property type="component" value="Unassembled WGS sequence"/>
</dbReference>
<name>A0A4R6WR34_9PROT</name>
<reference evidence="1 2" key="1">
    <citation type="submission" date="2019-03" db="EMBL/GenBank/DDBJ databases">
        <title>Genomic Encyclopedia of Type Strains, Phase III (KMG-III): the genomes of soil and plant-associated and newly described type strains.</title>
        <authorList>
            <person name="Whitman W."/>
        </authorList>
    </citation>
    <scope>NUCLEOTIDE SEQUENCE [LARGE SCALE GENOMIC DNA]</scope>
    <source>
        <strain evidence="1 2">CGMCC 1.7660</strain>
    </source>
</reference>
<proteinExistence type="predicted"/>
<sequence length="119" mass="12538">MAQQVTWRCWLPAMLLALAGVIALAVASLWPHRADIANRPLAVFAWNQDAIGIVVAAGGRIVRPGGVPGSVIAIADDPEILANLYRSGAFLVLRADTAVGCTDSRPTPTRPERPSGELS</sequence>
<keyword evidence="2" id="KW-1185">Reference proteome</keyword>
<comment type="caution">
    <text evidence="1">The sequence shown here is derived from an EMBL/GenBank/DDBJ whole genome shotgun (WGS) entry which is preliminary data.</text>
</comment>
<dbReference type="AlphaFoldDB" id="A0A4R6WR34"/>
<organism evidence="1 2">
    <name type="scientific">Dongia mobilis</name>
    <dbReference type="NCBI Taxonomy" id="578943"/>
    <lineage>
        <taxon>Bacteria</taxon>
        <taxon>Pseudomonadati</taxon>
        <taxon>Pseudomonadota</taxon>
        <taxon>Alphaproteobacteria</taxon>
        <taxon>Rhodospirillales</taxon>
        <taxon>Dongiaceae</taxon>
        <taxon>Dongia</taxon>
    </lineage>
</organism>
<dbReference type="EMBL" id="SNYW01000006">
    <property type="protein sequence ID" value="TDQ84035.1"/>
    <property type="molecule type" value="Genomic_DNA"/>
</dbReference>
<gene>
    <name evidence="1" type="ORF">A8950_0581</name>
</gene>